<feature type="compositionally biased region" description="Basic and acidic residues" evidence="1">
    <location>
        <begin position="154"/>
        <end position="170"/>
    </location>
</feature>
<dbReference type="OrthoDB" id="6192994at2"/>
<dbReference type="AlphaFoldDB" id="A0A6N8F5M4"/>
<dbReference type="SMART" id="SM00612">
    <property type="entry name" value="Kelch"/>
    <property type="match status" value="2"/>
</dbReference>
<dbReference type="EMBL" id="WOCD01000001">
    <property type="protein sequence ID" value="MUH71498.1"/>
    <property type="molecule type" value="Genomic_DNA"/>
</dbReference>
<feature type="compositionally biased region" description="Basic and acidic residues" evidence="1">
    <location>
        <begin position="126"/>
        <end position="136"/>
    </location>
</feature>
<evidence type="ECO:0000313" key="2">
    <source>
        <dbReference type="EMBL" id="MUH71498.1"/>
    </source>
</evidence>
<protein>
    <recommendedName>
        <fullName evidence="4">Galactose oxidase</fullName>
    </recommendedName>
</protein>
<dbReference type="Proteomes" id="UP000439994">
    <property type="component" value="Unassembled WGS sequence"/>
</dbReference>
<accession>A0A6N8F5M4</accession>
<dbReference type="InterPro" id="IPR015915">
    <property type="entry name" value="Kelch-typ_b-propeller"/>
</dbReference>
<evidence type="ECO:0008006" key="4">
    <source>
        <dbReference type="Google" id="ProtNLM"/>
    </source>
</evidence>
<dbReference type="InterPro" id="IPR006652">
    <property type="entry name" value="Kelch_1"/>
</dbReference>
<dbReference type="SUPFAM" id="SSF117281">
    <property type="entry name" value="Kelch motif"/>
    <property type="match status" value="1"/>
</dbReference>
<evidence type="ECO:0000256" key="1">
    <source>
        <dbReference type="SAM" id="MobiDB-lite"/>
    </source>
</evidence>
<feature type="region of interest" description="Disordered" evidence="1">
    <location>
        <begin position="121"/>
        <end position="170"/>
    </location>
</feature>
<reference evidence="2 3" key="1">
    <citation type="submission" date="2019-11" db="EMBL/GenBank/DDBJ databases">
        <title>P. haliotis isolates from Z. marina roots.</title>
        <authorList>
            <person name="Cohen M."/>
            <person name="Jospin G."/>
            <person name="Eisen J.A."/>
            <person name="Coil D.A."/>
        </authorList>
    </citation>
    <scope>NUCLEOTIDE SEQUENCE [LARGE SCALE GENOMIC DNA]</scope>
    <source>
        <strain evidence="2 3">UCD-MCMsp1aY</strain>
    </source>
</reference>
<dbReference type="Gene3D" id="2.120.10.80">
    <property type="entry name" value="Kelch-type beta propeller"/>
    <property type="match status" value="1"/>
</dbReference>
<organism evidence="2 3">
    <name type="scientific">Psychrosphaera haliotis</name>
    <dbReference type="NCBI Taxonomy" id="555083"/>
    <lineage>
        <taxon>Bacteria</taxon>
        <taxon>Pseudomonadati</taxon>
        <taxon>Pseudomonadota</taxon>
        <taxon>Gammaproteobacteria</taxon>
        <taxon>Alteromonadales</taxon>
        <taxon>Pseudoalteromonadaceae</taxon>
        <taxon>Psychrosphaera</taxon>
    </lineage>
</organism>
<gene>
    <name evidence="2" type="ORF">GNP35_02675</name>
</gene>
<dbReference type="RefSeq" id="WP_155694270.1">
    <property type="nucleotide sequence ID" value="NZ_WOCD01000001.1"/>
</dbReference>
<keyword evidence="3" id="KW-1185">Reference proteome</keyword>
<sequence>MLNQFNSQSSARTIVLGLLFGLFSLSVFAVENAKSQITKPNKLILPSLPIATSANTTAVIDDGEYLNILTFMGLTQLDNKLDVSSQAWKLKINKSTLEIEKAAPKTRIPIAEVTILGNKSSNSLTSDKDSSNDHSADSANTDLTKNDLTNTDLTKNELIDGNSPKEKSSEEFWQEITAVPTEQKQKGRFASSSVVLENKVYILGGYSTNTVAQPKLNPNRQNITDFYNYDITSDTYQQLADMPVPVDDTLMLAYQDRYIYVISGWHKDGAVNLVQVFDTLKNEWFQASPLLGNGRFGHAGGIIDNQILVCDGMERVAQIASSAVMKIKQSCILGEISPFDPTKISWVDWVHPGEKGKFRMAAFSDVDQASITFVGGAEQQYDVNGKTSNGKLVEPNSEIWVYHANKRSWSIKESSNAIADLKTIIKVNNSLITIGGRDKTGITNRVLSHN</sequence>
<comment type="caution">
    <text evidence="2">The sequence shown here is derived from an EMBL/GenBank/DDBJ whole genome shotgun (WGS) entry which is preliminary data.</text>
</comment>
<evidence type="ECO:0000313" key="3">
    <source>
        <dbReference type="Proteomes" id="UP000439994"/>
    </source>
</evidence>
<proteinExistence type="predicted"/>
<dbReference type="PANTHER" id="PTHR45632">
    <property type="entry name" value="LD33804P"/>
    <property type="match status" value="1"/>
</dbReference>
<dbReference type="Pfam" id="PF01344">
    <property type="entry name" value="Kelch_1"/>
    <property type="match status" value="1"/>
</dbReference>
<name>A0A6N8F5M4_9GAMM</name>
<feature type="compositionally biased region" description="Low complexity" evidence="1">
    <location>
        <begin position="137"/>
        <end position="153"/>
    </location>
</feature>